<evidence type="ECO:0008006" key="7">
    <source>
        <dbReference type="Google" id="ProtNLM"/>
    </source>
</evidence>
<keyword evidence="3" id="KW-0411">Iron-sulfur</keyword>
<dbReference type="SUPFAM" id="SSF82649">
    <property type="entry name" value="SufE/NifU"/>
    <property type="match status" value="1"/>
</dbReference>
<organism evidence="6">
    <name type="scientific">bioreactor metagenome</name>
    <dbReference type="NCBI Taxonomy" id="1076179"/>
    <lineage>
        <taxon>unclassified sequences</taxon>
        <taxon>metagenomes</taxon>
        <taxon>ecological metagenomes</taxon>
    </lineage>
</organism>
<proteinExistence type="predicted"/>
<evidence type="ECO:0000256" key="1">
    <source>
        <dbReference type="ARBA" id="ARBA00022723"/>
    </source>
</evidence>
<dbReference type="Gene3D" id="3.90.1010.10">
    <property type="match status" value="1"/>
</dbReference>
<dbReference type="GO" id="GO:0016226">
    <property type="term" value="P:iron-sulfur cluster assembly"/>
    <property type="evidence" value="ECO:0007669"/>
    <property type="project" value="InterPro"/>
</dbReference>
<dbReference type="Pfam" id="PF01592">
    <property type="entry name" value="NifU_N"/>
    <property type="match status" value="1"/>
</dbReference>
<dbReference type="GO" id="GO:0005506">
    <property type="term" value="F:iron ion binding"/>
    <property type="evidence" value="ECO:0007669"/>
    <property type="project" value="InterPro"/>
</dbReference>
<evidence type="ECO:0000259" key="4">
    <source>
        <dbReference type="Pfam" id="PF01592"/>
    </source>
</evidence>
<dbReference type="PANTHER" id="PTHR10093">
    <property type="entry name" value="IRON-SULFUR CLUSTER ASSEMBLY ENZYME NIFU HOMOLOG"/>
    <property type="match status" value="1"/>
</dbReference>
<evidence type="ECO:0000256" key="3">
    <source>
        <dbReference type="ARBA" id="ARBA00023014"/>
    </source>
</evidence>
<dbReference type="CDD" id="cd06664">
    <property type="entry name" value="IscU_like"/>
    <property type="match status" value="1"/>
</dbReference>
<sequence length="196" mass="21327">MWNYTDKVMDHFLHPRNVGEVENPDGVGEVGNAACGDALKLTFKLDAQGRIEDVKFKTFGCASAIASSSVLTELVKGLTLDEAAAVTNQQIAEALGGLPDAKMHCSVMGMEALQKAISNYRGEESPFENDHEHEGRIVCHCFGVTDVKILKVAKENNLHKAEDITHYCKAGGACGACLDDIQHLLDDLWKLENAKK</sequence>
<dbReference type="AlphaFoldDB" id="A0A645ACK2"/>
<gene>
    <name evidence="6" type="ORF">SDC9_97418</name>
</gene>
<comment type="caution">
    <text evidence="6">The sequence shown here is derived from an EMBL/GenBank/DDBJ whole genome shotgun (WGS) entry which is preliminary data.</text>
</comment>
<dbReference type="Pfam" id="PF04324">
    <property type="entry name" value="Fer2_BFD"/>
    <property type="match status" value="1"/>
</dbReference>
<dbReference type="CDD" id="cd19947">
    <property type="entry name" value="NifU_Fer2_BFD-like"/>
    <property type="match status" value="1"/>
</dbReference>
<keyword evidence="2" id="KW-0408">Iron</keyword>
<accession>A0A645ACK2</accession>
<keyword evidence="1" id="KW-0479">Metal-binding</keyword>
<evidence type="ECO:0000256" key="2">
    <source>
        <dbReference type="ARBA" id="ARBA00023004"/>
    </source>
</evidence>
<dbReference type="Gene3D" id="1.10.10.1100">
    <property type="entry name" value="BFD-like [2Fe-2S]-binding domain"/>
    <property type="match status" value="1"/>
</dbReference>
<dbReference type="InterPro" id="IPR007419">
    <property type="entry name" value="BFD-like_2Fe2S-bd_dom"/>
</dbReference>
<reference evidence="6" key="1">
    <citation type="submission" date="2019-08" db="EMBL/GenBank/DDBJ databases">
        <authorList>
            <person name="Kucharzyk K."/>
            <person name="Murdoch R.W."/>
            <person name="Higgins S."/>
            <person name="Loffler F."/>
        </authorList>
    </citation>
    <scope>NUCLEOTIDE SEQUENCE</scope>
</reference>
<dbReference type="GO" id="GO:0051536">
    <property type="term" value="F:iron-sulfur cluster binding"/>
    <property type="evidence" value="ECO:0007669"/>
    <property type="project" value="UniProtKB-KW"/>
</dbReference>
<feature type="domain" description="BFD-like [2Fe-2S]-binding" evidence="5">
    <location>
        <begin position="137"/>
        <end position="186"/>
    </location>
</feature>
<feature type="domain" description="NIF system FeS cluster assembly NifU N-terminal" evidence="4">
    <location>
        <begin position="4"/>
        <end position="123"/>
    </location>
</feature>
<protein>
    <recommendedName>
        <fullName evidence="7">Iron-sulfur cluster assembly scaffold protein IscU</fullName>
    </recommendedName>
</protein>
<name>A0A645ACK2_9ZZZZ</name>
<dbReference type="InterPro" id="IPR002871">
    <property type="entry name" value="NIF_FeS_clus_asmbl_NifU_N"/>
</dbReference>
<dbReference type="InterPro" id="IPR041854">
    <property type="entry name" value="BFD-like_2Fe2S-bd_dom_sf"/>
</dbReference>
<evidence type="ECO:0000313" key="6">
    <source>
        <dbReference type="EMBL" id="MPM50676.1"/>
    </source>
</evidence>
<dbReference type="EMBL" id="VSSQ01013070">
    <property type="protein sequence ID" value="MPM50676.1"/>
    <property type="molecule type" value="Genomic_DNA"/>
</dbReference>
<evidence type="ECO:0000259" key="5">
    <source>
        <dbReference type="Pfam" id="PF04324"/>
    </source>
</evidence>